<evidence type="ECO:0000313" key="1">
    <source>
        <dbReference type="EMBL" id="GGI98982.1"/>
    </source>
</evidence>
<accession>A0A917K4U6</accession>
<reference evidence="1" key="1">
    <citation type="journal article" date="2014" name="Int. J. Syst. Evol. Microbiol.">
        <title>Complete genome sequence of Corynebacterium casei LMG S-19264T (=DSM 44701T), isolated from a smear-ripened cheese.</title>
        <authorList>
            <consortium name="US DOE Joint Genome Institute (JGI-PGF)"/>
            <person name="Walter F."/>
            <person name="Albersmeier A."/>
            <person name="Kalinowski J."/>
            <person name="Ruckert C."/>
        </authorList>
    </citation>
    <scope>NUCLEOTIDE SEQUENCE</scope>
    <source>
        <strain evidence="1">JCM 3086</strain>
    </source>
</reference>
<dbReference type="RefSeq" id="WP_229839869.1">
    <property type="nucleotide sequence ID" value="NZ_BMQA01000001.1"/>
</dbReference>
<sequence length="72" mass="8239">MVHGPLLVLTMLDLVRRNASDRRVQSVSYRLRRPAFARERLLASGMPVDNKAMLRVGTHREQRHATAEVIFA</sequence>
<organism evidence="1 2">
    <name type="scientific">Streptomyces brasiliensis</name>
    <dbReference type="NCBI Taxonomy" id="1954"/>
    <lineage>
        <taxon>Bacteria</taxon>
        <taxon>Bacillati</taxon>
        <taxon>Actinomycetota</taxon>
        <taxon>Actinomycetes</taxon>
        <taxon>Kitasatosporales</taxon>
        <taxon>Streptomycetaceae</taxon>
        <taxon>Streptomyces</taxon>
    </lineage>
</organism>
<keyword evidence="2" id="KW-1185">Reference proteome</keyword>
<dbReference type="EMBL" id="BMQA01000001">
    <property type="protein sequence ID" value="GGI98982.1"/>
    <property type="molecule type" value="Genomic_DNA"/>
</dbReference>
<evidence type="ECO:0000313" key="2">
    <source>
        <dbReference type="Proteomes" id="UP000657574"/>
    </source>
</evidence>
<dbReference type="AlphaFoldDB" id="A0A917K4U6"/>
<reference evidence="1" key="2">
    <citation type="submission" date="2020-09" db="EMBL/GenBank/DDBJ databases">
        <authorList>
            <person name="Sun Q."/>
            <person name="Ohkuma M."/>
        </authorList>
    </citation>
    <scope>NUCLEOTIDE SEQUENCE</scope>
    <source>
        <strain evidence="1">JCM 3086</strain>
    </source>
</reference>
<gene>
    <name evidence="1" type="ORF">GCM10010121_006520</name>
</gene>
<comment type="caution">
    <text evidence="1">The sequence shown here is derived from an EMBL/GenBank/DDBJ whole genome shotgun (WGS) entry which is preliminary data.</text>
</comment>
<dbReference type="Proteomes" id="UP000657574">
    <property type="component" value="Unassembled WGS sequence"/>
</dbReference>
<protein>
    <submittedName>
        <fullName evidence="1">Uncharacterized protein</fullName>
    </submittedName>
</protein>
<name>A0A917K4U6_9ACTN</name>
<proteinExistence type="predicted"/>